<feature type="compositionally biased region" description="Pro residues" evidence="5">
    <location>
        <begin position="299"/>
        <end position="311"/>
    </location>
</feature>
<proteinExistence type="predicted"/>
<dbReference type="GO" id="GO:0005737">
    <property type="term" value="C:cytoplasm"/>
    <property type="evidence" value="ECO:0007669"/>
    <property type="project" value="UniProtKB-SubCell"/>
</dbReference>
<dbReference type="AlphaFoldDB" id="A0A0W0FV98"/>
<feature type="region of interest" description="Disordered" evidence="5">
    <location>
        <begin position="243"/>
        <end position="311"/>
    </location>
</feature>
<reference evidence="6 7" key="1">
    <citation type="submission" date="2015-12" db="EMBL/GenBank/DDBJ databases">
        <title>Draft genome sequence of Moniliophthora roreri, the causal agent of frosty pod rot of cacao.</title>
        <authorList>
            <person name="Aime M.C."/>
            <person name="Diaz-Valderrama J.R."/>
            <person name="Kijpornyongpan T."/>
            <person name="Phillips-Mora W."/>
        </authorList>
    </citation>
    <scope>NUCLEOTIDE SEQUENCE [LARGE SCALE GENOMIC DNA]</scope>
    <source>
        <strain evidence="6 7">MCA 2952</strain>
    </source>
</reference>
<dbReference type="Pfam" id="PF13855">
    <property type="entry name" value="LRR_8"/>
    <property type="match status" value="1"/>
</dbReference>
<feature type="compositionally biased region" description="Basic and acidic residues" evidence="5">
    <location>
        <begin position="617"/>
        <end position="631"/>
    </location>
</feature>
<organism evidence="6 7">
    <name type="scientific">Moniliophthora roreri</name>
    <name type="common">Frosty pod rot fungus</name>
    <name type="synonym">Monilia roreri</name>
    <dbReference type="NCBI Taxonomy" id="221103"/>
    <lineage>
        <taxon>Eukaryota</taxon>
        <taxon>Fungi</taxon>
        <taxon>Dikarya</taxon>
        <taxon>Basidiomycota</taxon>
        <taxon>Agaricomycotina</taxon>
        <taxon>Agaricomycetes</taxon>
        <taxon>Agaricomycetidae</taxon>
        <taxon>Agaricales</taxon>
        <taxon>Marasmiineae</taxon>
        <taxon>Marasmiaceae</taxon>
        <taxon>Moniliophthora</taxon>
    </lineage>
</organism>
<dbReference type="PANTHER" id="PTHR15454:SF69">
    <property type="entry name" value="SERINE_THREONINE-PROTEIN KINASE 11-INTERACTING PROTEIN"/>
    <property type="match status" value="1"/>
</dbReference>
<evidence type="ECO:0000313" key="7">
    <source>
        <dbReference type="Proteomes" id="UP000054988"/>
    </source>
</evidence>
<evidence type="ECO:0000256" key="2">
    <source>
        <dbReference type="ARBA" id="ARBA00022490"/>
    </source>
</evidence>
<dbReference type="eggNOG" id="ENOG502QTY2">
    <property type="taxonomic scope" value="Eukaryota"/>
</dbReference>
<feature type="compositionally biased region" description="Acidic residues" evidence="5">
    <location>
        <begin position="276"/>
        <end position="286"/>
    </location>
</feature>
<evidence type="ECO:0000256" key="1">
    <source>
        <dbReference type="ARBA" id="ARBA00004496"/>
    </source>
</evidence>
<feature type="region of interest" description="Disordered" evidence="5">
    <location>
        <begin position="480"/>
        <end position="712"/>
    </location>
</feature>
<feature type="compositionally biased region" description="Polar residues" evidence="5">
    <location>
        <begin position="675"/>
        <end position="692"/>
    </location>
</feature>
<evidence type="ECO:0000256" key="4">
    <source>
        <dbReference type="ARBA" id="ARBA00022737"/>
    </source>
</evidence>
<dbReference type="EMBL" id="LATX01001589">
    <property type="protein sequence ID" value="KTB40321.1"/>
    <property type="molecule type" value="Genomic_DNA"/>
</dbReference>
<protein>
    <recommendedName>
        <fullName evidence="8">Leucine rich repeat domain protein</fullName>
    </recommendedName>
</protein>
<keyword evidence="4" id="KW-0677">Repeat</keyword>
<feature type="compositionally biased region" description="Polar residues" evidence="5">
    <location>
        <begin position="261"/>
        <end position="273"/>
    </location>
</feature>
<dbReference type="Proteomes" id="UP000054988">
    <property type="component" value="Unassembled WGS sequence"/>
</dbReference>
<keyword evidence="3" id="KW-0433">Leucine-rich repeat</keyword>
<name>A0A0W0FV98_MONRR</name>
<feature type="compositionally biased region" description="Basic and acidic residues" evidence="5">
    <location>
        <begin position="647"/>
        <end position="659"/>
    </location>
</feature>
<dbReference type="SUPFAM" id="SSF52075">
    <property type="entry name" value="Outer arm dynein light chain 1"/>
    <property type="match status" value="1"/>
</dbReference>
<comment type="caution">
    <text evidence="6">The sequence shown here is derived from an EMBL/GenBank/DDBJ whole genome shotgun (WGS) entry which is preliminary data.</text>
</comment>
<gene>
    <name evidence="6" type="ORF">WG66_7050</name>
</gene>
<dbReference type="InterPro" id="IPR001611">
    <property type="entry name" value="Leu-rich_rpt"/>
</dbReference>
<comment type="subcellular location">
    <subcellularLocation>
        <location evidence="1">Cytoplasm</location>
    </subcellularLocation>
</comment>
<dbReference type="PROSITE" id="PS51450">
    <property type="entry name" value="LRR"/>
    <property type="match status" value="1"/>
</dbReference>
<evidence type="ECO:0000313" key="6">
    <source>
        <dbReference type="EMBL" id="KTB40321.1"/>
    </source>
</evidence>
<evidence type="ECO:0000256" key="5">
    <source>
        <dbReference type="SAM" id="MobiDB-lite"/>
    </source>
</evidence>
<accession>A0A0W0FV98</accession>
<evidence type="ECO:0008006" key="8">
    <source>
        <dbReference type="Google" id="ProtNLM"/>
    </source>
</evidence>
<dbReference type="InterPro" id="IPR032675">
    <property type="entry name" value="LRR_dom_sf"/>
</dbReference>
<evidence type="ECO:0000256" key="3">
    <source>
        <dbReference type="ARBA" id="ARBA00022614"/>
    </source>
</evidence>
<dbReference type="Gene3D" id="3.80.10.10">
    <property type="entry name" value="Ribonuclease Inhibitor"/>
    <property type="match status" value="2"/>
</dbReference>
<dbReference type="PANTHER" id="PTHR15454">
    <property type="entry name" value="NISCHARIN RELATED"/>
    <property type="match status" value="1"/>
</dbReference>
<keyword evidence="2" id="KW-0963">Cytoplasm</keyword>
<sequence length="771" mass="84780">MQNESGDDYIRRITTFIRTNERGLAEAAVARPRRGQRRPTTSSAFNPLGWFGASDPAPSAPKAIVLSIDTHHLFYLLMRLEAIGIDVGTLDVRVDNPSRPMSYINIFPDPDKSETLSLASFRSSFSAVSNLSLGAGWWGRPGPPTIDTELKFIYSSFTKLPALSIVAPGRKMIAELANEPPNENAIPMDAFKNLQALECIDIDPRTLLGWDILAESLRSLKIKKSGLVDVSDIFIGAVLDDEARRQGSTSQKRNRPIPQRPSRQTSFHATQLPESVPEDTLGESDPSDPQTVDAKVPNTPNPSLSPAPPPELSSRKWEWLKHLSLPDNALTFFPSDMIPYLISITHLDLSSNLLVSVPQGLGSLYNLVSLNISDNMIDSVLGIYLNLGQVLYLNISQNRLESICGLERLHALEKVDLRGNLIEESAEIGRLATLPNITDVWVDGNPFVEIEEGYRVACFDYFWKEGKTVNLDGTPPSFYERRNLTVPPPQQMTSSRPVSAAYSPPTIAVGHQHLHPSSPSADAPDKKPSPASPSSTSPRILPVGAVGVTGKARRKKAKRIVDLDGDQSDGSAKAKGHRRDTSDDPGKAKQKSKPRVRAMDTSPLRGEKEWGQFSAVHDAREKAQEDFRKAGESSAAAKSGPIPELPQAERAREPQDSPRRSHHSRYMTEFPPPTSVDNSAETLSTSIQQSDSAMGAFRRARNSRTISSKSAARRARVTASVYEPSTPRDDEGMTSEIDEAEAFRMRIEALKQDMGDAWLKVFSQTQMKTPS</sequence>